<protein>
    <submittedName>
        <fullName evidence="1">Uncharacterized protein</fullName>
    </submittedName>
</protein>
<dbReference type="OrthoDB" id="2848819at2759"/>
<dbReference type="GeneID" id="66099693"/>
<evidence type="ECO:0000313" key="2">
    <source>
        <dbReference type="Proteomes" id="UP000812287"/>
    </source>
</evidence>
<sequence length="220" mass="24460">MFEFFIMTMTIPCLPFFQVDLPGFCRRPFTSCELLSLVLNENQAQTFGSKFIMEGVELPTVTILMVGAYCDFMVHLYRNVEHVATFGSVWLHSHRGSMIREHSFRLIAAANQAKMLSLLQAVYNAMPSIQKLTLDGGTELVPTLDQFKSLEILGPVDASSLCVGFNPQMCGNIYMGPNGGEIRKRVLALAEAAPIATRFPGGKIRDVQCCVEEQVKIMKV</sequence>
<reference evidence="1" key="1">
    <citation type="submission" date="2020-11" db="EMBL/GenBank/DDBJ databases">
        <title>Adaptations for nitrogen fixation in a non-lichenized fungal sporocarp promotes dispersal by wood-feeding termites.</title>
        <authorList>
            <consortium name="DOE Joint Genome Institute"/>
            <person name="Koch R.A."/>
            <person name="Yoon G."/>
            <person name="Arayal U."/>
            <person name="Lail K."/>
            <person name="Amirebrahimi M."/>
            <person name="Labutti K."/>
            <person name="Lipzen A."/>
            <person name="Riley R."/>
            <person name="Barry K."/>
            <person name="Henrissat B."/>
            <person name="Grigoriev I.V."/>
            <person name="Herr J.R."/>
            <person name="Aime M.C."/>
        </authorList>
    </citation>
    <scope>NUCLEOTIDE SEQUENCE</scope>
    <source>
        <strain evidence="1">MCA 3950</strain>
    </source>
</reference>
<organism evidence="1 2">
    <name type="scientific">Guyanagaster necrorhizus</name>
    <dbReference type="NCBI Taxonomy" id="856835"/>
    <lineage>
        <taxon>Eukaryota</taxon>
        <taxon>Fungi</taxon>
        <taxon>Dikarya</taxon>
        <taxon>Basidiomycota</taxon>
        <taxon>Agaricomycotina</taxon>
        <taxon>Agaricomycetes</taxon>
        <taxon>Agaricomycetidae</taxon>
        <taxon>Agaricales</taxon>
        <taxon>Marasmiineae</taxon>
        <taxon>Physalacriaceae</taxon>
        <taxon>Guyanagaster</taxon>
    </lineage>
</organism>
<dbReference type="Proteomes" id="UP000812287">
    <property type="component" value="Unassembled WGS sequence"/>
</dbReference>
<gene>
    <name evidence="1" type="ORF">BT62DRAFT_1008042</name>
</gene>
<evidence type="ECO:0000313" key="1">
    <source>
        <dbReference type="EMBL" id="KAG7444383.1"/>
    </source>
</evidence>
<dbReference type="RefSeq" id="XP_043037883.1">
    <property type="nucleotide sequence ID" value="XM_043177406.1"/>
</dbReference>
<name>A0A9P7VPM5_9AGAR</name>
<dbReference type="AlphaFoldDB" id="A0A9P7VPM5"/>
<comment type="caution">
    <text evidence="1">The sequence shown here is derived from an EMBL/GenBank/DDBJ whole genome shotgun (WGS) entry which is preliminary data.</text>
</comment>
<accession>A0A9P7VPM5</accession>
<keyword evidence="2" id="KW-1185">Reference proteome</keyword>
<dbReference type="EMBL" id="MU250540">
    <property type="protein sequence ID" value="KAG7444383.1"/>
    <property type="molecule type" value="Genomic_DNA"/>
</dbReference>
<proteinExistence type="predicted"/>